<dbReference type="AlphaFoldDB" id="A0A1H8DAI5"/>
<dbReference type="OrthoDB" id="7666987at2"/>
<organism evidence="1 2">
    <name type="scientific">Sphingomonas gellani</name>
    <dbReference type="NCBI Taxonomy" id="1166340"/>
    <lineage>
        <taxon>Bacteria</taxon>
        <taxon>Pseudomonadati</taxon>
        <taxon>Pseudomonadota</taxon>
        <taxon>Alphaproteobacteria</taxon>
        <taxon>Sphingomonadales</taxon>
        <taxon>Sphingomonadaceae</taxon>
        <taxon>Sphingomonas</taxon>
    </lineage>
</organism>
<dbReference type="RefSeq" id="WP_093665414.1">
    <property type="nucleotide sequence ID" value="NZ_FOCF01000004.1"/>
</dbReference>
<evidence type="ECO:0000313" key="2">
    <source>
        <dbReference type="Proteomes" id="UP000199206"/>
    </source>
</evidence>
<accession>A0A1H8DAI5</accession>
<evidence type="ECO:0000313" key="1">
    <source>
        <dbReference type="EMBL" id="SEN03507.1"/>
    </source>
</evidence>
<dbReference type="PIRSF" id="PIRSF012608">
    <property type="entry name" value="UCP012608"/>
    <property type="match status" value="1"/>
</dbReference>
<reference evidence="2" key="1">
    <citation type="submission" date="2016-10" db="EMBL/GenBank/DDBJ databases">
        <authorList>
            <person name="Varghese N."/>
            <person name="Submissions S."/>
        </authorList>
    </citation>
    <scope>NUCLEOTIDE SEQUENCE [LARGE SCALE GENOMIC DNA]</scope>
    <source>
        <strain evidence="2">S6-262</strain>
    </source>
</reference>
<gene>
    <name evidence="1" type="ORF">SAMN05192583_1830</name>
</gene>
<dbReference type="Proteomes" id="UP000199206">
    <property type="component" value="Unassembled WGS sequence"/>
</dbReference>
<keyword evidence="2" id="KW-1185">Reference proteome</keyword>
<dbReference type="Pfam" id="PF10094">
    <property type="entry name" value="DUF2332"/>
    <property type="match status" value="1"/>
</dbReference>
<protein>
    <recommendedName>
        <fullName evidence="3">DUF2332 domain-containing protein</fullName>
    </recommendedName>
</protein>
<dbReference type="STRING" id="1166340.SAMN05192583_1830"/>
<dbReference type="InterPro" id="IPR011200">
    <property type="entry name" value="UCP012608"/>
</dbReference>
<name>A0A1H8DAI5_9SPHN</name>
<dbReference type="EMBL" id="FOCF01000004">
    <property type="protein sequence ID" value="SEN03507.1"/>
    <property type="molecule type" value="Genomic_DNA"/>
</dbReference>
<sequence length="341" mass="37613">MSGARHDLIRQAVVMRSIGSSFVADVLEAGDRQLWRAPITDTFLRNWSGDASGAALGMRFNAALHALAREGRCAALSGLYANDHRLFDAAVGEALAEHDAFIAERMRHPPQTNEVGRAAALYAALMRAAARFGLPFDLLELGSSAGLNLNMARYGYRLGDTRCGDASSPVQIAPDWSGTSPDVADVTILSAHGVDMRPVGINEPSNRDLLRSFIFADQPARAARLNAALQVGQAYPPAVQQEDAVDWLRQRLEDAQPRGHCRAIFHSMFLQYLPLERRRLLIDMVEAAGRRADADRPLVHVAFEWDAGRDRVELQLTTWPDGETHLLALCHPYGAWIDWQQ</sequence>
<evidence type="ECO:0008006" key="3">
    <source>
        <dbReference type="Google" id="ProtNLM"/>
    </source>
</evidence>
<proteinExistence type="predicted"/>